<keyword evidence="2" id="KW-1185">Reference proteome</keyword>
<reference evidence="1" key="1">
    <citation type="submission" date="2023-10" db="EMBL/GenBank/DDBJ databases">
        <title>Genome assembly of Pristionchus species.</title>
        <authorList>
            <person name="Yoshida K."/>
            <person name="Sommer R.J."/>
        </authorList>
    </citation>
    <scope>NUCLEOTIDE SEQUENCE</scope>
    <source>
        <strain evidence="1">RS5133</strain>
    </source>
</reference>
<comment type="caution">
    <text evidence="1">The sequence shown here is derived from an EMBL/GenBank/DDBJ whole genome shotgun (WGS) entry which is preliminary data.</text>
</comment>
<proteinExistence type="predicted"/>
<organism evidence="1 2">
    <name type="scientific">Pristionchus fissidentatus</name>
    <dbReference type="NCBI Taxonomy" id="1538716"/>
    <lineage>
        <taxon>Eukaryota</taxon>
        <taxon>Metazoa</taxon>
        <taxon>Ecdysozoa</taxon>
        <taxon>Nematoda</taxon>
        <taxon>Chromadorea</taxon>
        <taxon>Rhabditida</taxon>
        <taxon>Rhabditina</taxon>
        <taxon>Diplogasteromorpha</taxon>
        <taxon>Diplogasteroidea</taxon>
        <taxon>Neodiplogasteridae</taxon>
        <taxon>Pristionchus</taxon>
    </lineage>
</organism>
<evidence type="ECO:0000313" key="1">
    <source>
        <dbReference type="EMBL" id="GMT17816.1"/>
    </source>
</evidence>
<gene>
    <name evidence="1" type="ORF">PFISCL1PPCAC_9114</name>
</gene>
<feature type="non-terminal residue" evidence="1">
    <location>
        <position position="62"/>
    </location>
</feature>
<protein>
    <recommendedName>
        <fullName evidence="3">Sushi domain-containing protein</fullName>
    </recommendedName>
</protein>
<name>A0AAV5VEL8_9BILA</name>
<accession>A0AAV5VEL8</accession>
<sequence>VTCDPSIISKESNNNEKDKFIVNVDWKRSTVICPEGFDLEYKKGSTYMRVDSIVCRKDTDKY</sequence>
<dbReference type="EMBL" id="BTSY01000003">
    <property type="protein sequence ID" value="GMT17816.1"/>
    <property type="molecule type" value="Genomic_DNA"/>
</dbReference>
<evidence type="ECO:0008006" key="3">
    <source>
        <dbReference type="Google" id="ProtNLM"/>
    </source>
</evidence>
<evidence type="ECO:0000313" key="2">
    <source>
        <dbReference type="Proteomes" id="UP001432322"/>
    </source>
</evidence>
<dbReference type="AlphaFoldDB" id="A0AAV5VEL8"/>
<feature type="non-terminal residue" evidence="1">
    <location>
        <position position="1"/>
    </location>
</feature>
<dbReference type="Proteomes" id="UP001432322">
    <property type="component" value="Unassembled WGS sequence"/>
</dbReference>